<evidence type="ECO:0000256" key="2">
    <source>
        <dbReference type="ARBA" id="ARBA00049106"/>
    </source>
</evidence>
<dbReference type="InterPro" id="IPR004378">
    <property type="entry name" value="F420H2_quin_Rdtase"/>
</dbReference>
<comment type="caution">
    <text evidence="3">The sequence shown here is derived from an EMBL/GenBank/DDBJ whole genome shotgun (WGS) entry which is preliminary data.</text>
</comment>
<evidence type="ECO:0000313" key="3">
    <source>
        <dbReference type="EMBL" id="GAA3862493.1"/>
    </source>
</evidence>
<protein>
    <submittedName>
        <fullName evidence="3">Nitroreductase/quinone reductase family protein</fullName>
    </submittedName>
</protein>
<proteinExistence type="inferred from homology"/>
<reference evidence="4" key="1">
    <citation type="journal article" date="2019" name="Int. J. Syst. Evol. Microbiol.">
        <title>The Global Catalogue of Microorganisms (GCM) 10K type strain sequencing project: providing services to taxonomists for standard genome sequencing and annotation.</title>
        <authorList>
            <consortium name="The Broad Institute Genomics Platform"/>
            <consortium name="The Broad Institute Genome Sequencing Center for Infectious Disease"/>
            <person name="Wu L."/>
            <person name="Ma J."/>
        </authorList>
    </citation>
    <scope>NUCLEOTIDE SEQUENCE [LARGE SCALE GENOMIC DNA]</scope>
    <source>
        <strain evidence="4">JCM 17021</strain>
    </source>
</reference>
<dbReference type="Pfam" id="PF04075">
    <property type="entry name" value="F420H2_quin_red"/>
    <property type="match status" value="1"/>
</dbReference>
<comment type="similarity">
    <text evidence="1">Belongs to the F420H(2)-dependent quinone reductase family.</text>
</comment>
<organism evidence="3 4">
    <name type="scientific">Leifsonia kafniensis</name>
    <dbReference type="NCBI Taxonomy" id="475957"/>
    <lineage>
        <taxon>Bacteria</taxon>
        <taxon>Bacillati</taxon>
        <taxon>Actinomycetota</taxon>
        <taxon>Actinomycetes</taxon>
        <taxon>Micrococcales</taxon>
        <taxon>Microbacteriaceae</taxon>
        <taxon>Leifsonia</taxon>
    </lineage>
</organism>
<evidence type="ECO:0000256" key="1">
    <source>
        <dbReference type="ARBA" id="ARBA00008710"/>
    </source>
</evidence>
<dbReference type="PANTHER" id="PTHR39428:SF3">
    <property type="entry name" value="DEAZAFLAVIN-DEPENDENT NITROREDUCTASE"/>
    <property type="match status" value="1"/>
</dbReference>
<dbReference type="Gene3D" id="2.30.110.10">
    <property type="entry name" value="Electron Transport, Fmn-binding Protein, Chain A"/>
    <property type="match status" value="1"/>
</dbReference>
<sequence>MCLASIYDCEATYDKEVTIRRRVKRVQMKTLNLLHRVVLGATRGRLGWSVGSMPAVELHTIGRTSGQRRSTMLTAPFHEAGRYVLVASMGGDDRNPEWYLNLVANPDIELTVRGHTLAMRARTATPAEKAELWPRIVAAAPTYAGYQQKTERDIPVIICELRWGDEPPAGSG</sequence>
<dbReference type="Proteomes" id="UP001501803">
    <property type="component" value="Unassembled WGS sequence"/>
</dbReference>
<dbReference type="PANTHER" id="PTHR39428">
    <property type="entry name" value="F420H(2)-DEPENDENT QUINONE REDUCTASE RV1261C"/>
    <property type="match status" value="1"/>
</dbReference>
<dbReference type="InterPro" id="IPR012349">
    <property type="entry name" value="Split_barrel_FMN-bd"/>
</dbReference>
<dbReference type="EMBL" id="BAABCN010000002">
    <property type="protein sequence ID" value="GAA3862493.1"/>
    <property type="molecule type" value="Genomic_DNA"/>
</dbReference>
<evidence type="ECO:0000313" key="4">
    <source>
        <dbReference type="Proteomes" id="UP001501803"/>
    </source>
</evidence>
<accession>A0ABP7K2S9</accession>
<dbReference type="NCBIfam" id="TIGR00026">
    <property type="entry name" value="hi_GC_TIGR00026"/>
    <property type="match status" value="1"/>
</dbReference>
<keyword evidence="4" id="KW-1185">Reference proteome</keyword>
<name>A0ABP7K2S9_9MICO</name>
<gene>
    <name evidence="3" type="ORF">GCM10022381_03330</name>
</gene>
<comment type="catalytic activity">
    <reaction evidence="2">
        <text>oxidized coenzyme F420-(gamma-L-Glu)(n) + a quinol + H(+) = reduced coenzyme F420-(gamma-L-Glu)(n) + a quinone</text>
        <dbReference type="Rhea" id="RHEA:39663"/>
        <dbReference type="Rhea" id="RHEA-COMP:12939"/>
        <dbReference type="Rhea" id="RHEA-COMP:14378"/>
        <dbReference type="ChEBI" id="CHEBI:15378"/>
        <dbReference type="ChEBI" id="CHEBI:24646"/>
        <dbReference type="ChEBI" id="CHEBI:132124"/>
        <dbReference type="ChEBI" id="CHEBI:133980"/>
        <dbReference type="ChEBI" id="CHEBI:139511"/>
    </reaction>
</comment>